<evidence type="ECO:0000313" key="2">
    <source>
        <dbReference type="EMBL" id="TXB64224.1"/>
    </source>
</evidence>
<comment type="caution">
    <text evidence="2">The sequence shown here is derived from an EMBL/GenBank/DDBJ whole genome shotgun (WGS) entry which is preliminary data.</text>
</comment>
<organism evidence="2 3">
    <name type="scientific">Vicingus serpentipes</name>
    <dbReference type="NCBI Taxonomy" id="1926625"/>
    <lineage>
        <taxon>Bacteria</taxon>
        <taxon>Pseudomonadati</taxon>
        <taxon>Bacteroidota</taxon>
        <taxon>Flavobacteriia</taxon>
        <taxon>Flavobacteriales</taxon>
        <taxon>Vicingaceae</taxon>
        <taxon>Vicingus</taxon>
    </lineage>
</organism>
<reference evidence="2 3" key="1">
    <citation type="submission" date="2019-08" db="EMBL/GenBank/DDBJ databases">
        <title>Genome of Vicingus serpentipes NCIMB 15042.</title>
        <authorList>
            <person name="Bowman J.P."/>
        </authorList>
    </citation>
    <scope>NUCLEOTIDE SEQUENCE [LARGE SCALE GENOMIC DNA]</scope>
    <source>
        <strain evidence="2 3">NCIMB 15042</strain>
    </source>
</reference>
<feature type="chain" id="PRO_5022849747" description="DUF4878 domain-containing protein" evidence="1">
    <location>
        <begin position="19"/>
        <end position="141"/>
    </location>
</feature>
<dbReference type="AlphaFoldDB" id="A0A5C6RQJ9"/>
<accession>A0A5C6RQJ9</accession>
<dbReference type="RefSeq" id="WP_147101302.1">
    <property type="nucleotide sequence ID" value="NZ_VOOS01000005.1"/>
</dbReference>
<dbReference type="EMBL" id="VOOS01000005">
    <property type="protein sequence ID" value="TXB64224.1"/>
    <property type="molecule type" value="Genomic_DNA"/>
</dbReference>
<name>A0A5C6RQJ9_9FLAO</name>
<proteinExistence type="predicted"/>
<feature type="signal peptide" evidence="1">
    <location>
        <begin position="1"/>
        <end position="18"/>
    </location>
</feature>
<dbReference type="Proteomes" id="UP000321721">
    <property type="component" value="Unassembled WGS sequence"/>
</dbReference>
<gene>
    <name evidence="2" type="ORF">FRY74_10550</name>
</gene>
<evidence type="ECO:0000256" key="1">
    <source>
        <dbReference type="SAM" id="SignalP"/>
    </source>
</evidence>
<protein>
    <recommendedName>
        <fullName evidence="4">DUF4878 domain-containing protein</fullName>
    </recommendedName>
</protein>
<evidence type="ECO:0008006" key="4">
    <source>
        <dbReference type="Google" id="ProtNLM"/>
    </source>
</evidence>
<evidence type="ECO:0000313" key="3">
    <source>
        <dbReference type="Proteomes" id="UP000321721"/>
    </source>
</evidence>
<sequence length="141" mass="16338">MKKLFLIFILSIPLSFFAQTARDINVIIQKTVDLHALKAYFNDEEKSGDIPIIIINDDKIPNNLIVFKFNKRVKVMSFGEIETFKNMSQKNLDSYFVFEIIEFKGDEVKIKASFRKNEPIAINVSMKKENNDWKIVDSKAG</sequence>
<keyword evidence="1" id="KW-0732">Signal</keyword>
<keyword evidence="3" id="KW-1185">Reference proteome</keyword>